<dbReference type="InterPro" id="IPR011008">
    <property type="entry name" value="Dimeric_a/b-barrel"/>
</dbReference>
<gene>
    <name evidence="1" type="ORF">ACIBG2_48275</name>
</gene>
<proteinExistence type="predicted"/>
<organism evidence="1 2">
    <name type="scientific">Nonomuraea typhae</name>
    <dbReference type="NCBI Taxonomy" id="2603600"/>
    <lineage>
        <taxon>Bacteria</taxon>
        <taxon>Bacillati</taxon>
        <taxon>Actinomycetota</taxon>
        <taxon>Actinomycetes</taxon>
        <taxon>Streptosporangiales</taxon>
        <taxon>Streptosporangiaceae</taxon>
        <taxon>Nonomuraea</taxon>
    </lineage>
</organism>
<evidence type="ECO:0000313" key="2">
    <source>
        <dbReference type="Proteomes" id="UP001612741"/>
    </source>
</evidence>
<dbReference type="Proteomes" id="UP001612741">
    <property type="component" value="Unassembled WGS sequence"/>
</dbReference>
<accession>A0ABW7ZAR4</accession>
<dbReference type="SUPFAM" id="SSF54909">
    <property type="entry name" value="Dimeric alpha+beta barrel"/>
    <property type="match status" value="1"/>
</dbReference>
<evidence type="ECO:0000313" key="1">
    <source>
        <dbReference type="EMBL" id="MFI6505251.1"/>
    </source>
</evidence>
<keyword evidence="2" id="KW-1185">Reference proteome</keyword>
<dbReference type="EMBL" id="JBITGY010000018">
    <property type="protein sequence ID" value="MFI6505251.1"/>
    <property type="molecule type" value="Genomic_DNA"/>
</dbReference>
<evidence type="ECO:0008006" key="3">
    <source>
        <dbReference type="Google" id="ProtNLM"/>
    </source>
</evidence>
<sequence>MASRFELKSLAQVPGFLLQAVRILLQVRRSGGAVGAALKAAPLKKTFWTLSAWTDREALAAFAAAQPHRGIIRAYRSAMAGSQFEFWTAAAPSGWDEAHERLKER</sequence>
<reference evidence="1 2" key="1">
    <citation type="submission" date="2024-10" db="EMBL/GenBank/DDBJ databases">
        <title>The Natural Products Discovery Center: Release of the First 8490 Sequenced Strains for Exploring Actinobacteria Biosynthetic Diversity.</title>
        <authorList>
            <person name="Kalkreuter E."/>
            <person name="Kautsar S.A."/>
            <person name="Yang D."/>
            <person name="Bader C.D."/>
            <person name="Teijaro C.N."/>
            <person name="Fluegel L."/>
            <person name="Davis C.M."/>
            <person name="Simpson J.R."/>
            <person name="Lauterbach L."/>
            <person name="Steele A.D."/>
            <person name="Gui C."/>
            <person name="Meng S."/>
            <person name="Li G."/>
            <person name="Viehrig K."/>
            <person name="Ye F."/>
            <person name="Su P."/>
            <person name="Kiefer A.F."/>
            <person name="Nichols A."/>
            <person name="Cepeda A.J."/>
            <person name="Yan W."/>
            <person name="Fan B."/>
            <person name="Jiang Y."/>
            <person name="Adhikari A."/>
            <person name="Zheng C.-J."/>
            <person name="Schuster L."/>
            <person name="Cowan T.M."/>
            <person name="Smanski M.J."/>
            <person name="Chevrette M.G."/>
            <person name="De Carvalho L.P.S."/>
            <person name="Shen B."/>
        </authorList>
    </citation>
    <scope>NUCLEOTIDE SEQUENCE [LARGE SCALE GENOMIC DNA]</scope>
    <source>
        <strain evidence="1 2">NPDC050545</strain>
    </source>
</reference>
<comment type="caution">
    <text evidence="1">The sequence shown here is derived from an EMBL/GenBank/DDBJ whole genome shotgun (WGS) entry which is preliminary data.</text>
</comment>
<dbReference type="RefSeq" id="WP_397091314.1">
    <property type="nucleotide sequence ID" value="NZ_JBITGY010000018.1"/>
</dbReference>
<protein>
    <recommendedName>
        <fullName evidence="3">DUF3291 domain-containing protein</fullName>
    </recommendedName>
</protein>
<name>A0ABW7ZAR4_9ACTN</name>